<keyword evidence="1" id="KW-0403">Intermediate filament</keyword>
<dbReference type="SMART" id="SM01391">
    <property type="entry name" value="Filament"/>
    <property type="match status" value="1"/>
</dbReference>
<dbReference type="Proteomes" id="UP000314983">
    <property type="component" value="Chromosome 1"/>
</dbReference>
<sequence length="334" mass="38725">MSRNSARSMYGGAGGQGAKASVSSMEGLRNALRPEGQQQQQLQHPQRNSPYVLNTPPAATPVENKKTMGDLNQRLSGYLDRKRGQTTSRDWEDIEKPLEDLRKQISDMTMENARLLLEADNNKMANEDLKNKLEMDRNARHMVEQDLAELCQLIDDIQLIHNDLEGQIDSVKEELAYLKKDHCDDVAALEEKIKESNVVVETDSSQSNLNETINKIRMQYEKIAVKNREETDEWYRTKFEDIKVEVSKKTESLQSSMTELNKDRKQKQQYEIEAQELRNMVNHDFGGHAEQRTGSFWRQRQKQTEAHQDLLNVKMELEAKITEYRNLMKDVDPR</sequence>
<evidence type="ECO:0000256" key="1">
    <source>
        <dbReference type="ARBA" id="ARBA00022754"/>
    </source>
</evidence>
<protein>
    <recommendedName>
        <fullName evidence="5">IF rod domain-containing protein</fullName>
    </recommendedName>
</protein>
<evidence type="ECO:0000256" key="4">
    <source>
        <dbReference type="SAM" id="MobiDB-lite"/>
    </source>
</evidence>
<evidence type="ECO:0000313" key="6">
    <source>
        <dbReference type="Ensembl" id="ENSEEEP00000063721.1"/>
    </source>
</evidence>
<feature type="coiled-coil region" evidence="3">
    <location>
        <begin position="253"/>
        <end position="327"/>
    </location>
</feature>
<dbReference type="InterPro" id="IPR002957">
    <property type="entry name" value="Keratin_I"/>
</dbReference>
<dbReference type="PANTHER" id="PTHR23239:SF358">
    <property type="entry name" value="KERATIN, TYPE I CYTOSKELETAL 18"/>
    <property type="match status" value="1"/>
</dbReference>
<dbReference type="PANTHER" id="PTHR23239">
    <property type="entry name" value="INTERMEDIATE FILAMENT"/>
    <property type="match status" value="1"/>
</dbReference>
<dbReference type="GeneTree" id="ENSGT00940000163961"/>
<evidence type="ECO:0000256" key="3">
    <source>
        <dbReference type="SAM" id="Coils"/>
    </source>
</evidence>
<organism evidence="6 7">
    <name type="scientific">Electrophorus electricus</name>
    <name type="common">Electric eel</name>
    <name type="synonym">Gymnotus electricus</name>
    <dbReference type="NCBI Taxonomy" id="8005"/>
    <lineage>
        <taxon>Eukaryota</taxon>
        <taxon>Metazoa</taxon>
        <taxon>Chordata</taxon>
        <taxon>Craniata</taxon>
        <taxon>Vertebrata</taxon>
        <taxon>Euteleostomi</taxon>
        <taxon>Actinopterygii</taxon>
        <taxon>Neopterygii</taxon>
        <taxon>Teleostei</taxon>
        <taxon>Ostariophysi</taxon>
        <taxon>Gymnotiformes</taxon>
        <taxon>Gymnotoidei</taxon>
        <taxon>Gymnotidae</taxon>
        <taxon>Electrophorus</taxon>
    </lineage>
</organism>
<dbReference type="PROSITE" id="PS51842">
    <property type="entry name" value="IF_ROD_2"/>
    <property type="match status" value="1"/>
</dbReference>
<dbReference type="AlphaFoldDB" id="A0AAY5F3V5"/>
<feature type="domain" description="IF rod" evidence="5">
    <location>
        <begin position="1"/>
        <end position="334"/>
    </location>
</feature>
<evidence type="ECO:0000259" key="5">
    <source>
        <dbReference type="PROSITE" id="PS51842"/>
    </source>
</evidence>
<feature type="coiled-coil region" evidence="3">
    <location>
        <begin position="98"/>
        <end position="181"/>
    </location>
</feature>
<keyword evidence="2 3" id="KW-0175">Coiled coil</keyword>
<reference evidence="6" key="3">
    <citation type="submission" date="2025-09" db="UniProtKB">
        <authorList>
            <consortium name="Ensembl"/>
        </authorList>
    </citation>
    <scope>IDENTIFICATION</scope>
</reference>
<keyword evidence="7" id="KW-1185">Reference proteome</keyword>
<evidence type="ECO:0000313" key="7">
    <source>
        <dbReference type="Proteomes" id="UP000314983"/>
    </source>
</evidence>
<feature type="compositionally biased region" description="Basic and acidic residues" evidence="4">
    <location>
        <begin position="79"/>
        <end position="88"/>
    </location>
</feature>
<dbReference type="Ensembl" id="ENSEEET00000063039.1">
    <property type="protein sequence ID" value="ENSEEEP00000063721.1"/>
    <property type="gene ID" value="ENSEEEG00000027110.1"/>
</dbReference>
<feature type="region of interest" description="Disordered" evidence="4">
    <location>
        <begin position="1"/>
        <end position="88"/>
    </location>
</feature>
<dbReference type="Pfam" id="PF00038">
    <property type="entry name" value="Filament"/>
    <property type="match status" value="1"/>
</dbReference>
<reference evidence="6" key="2">
    <citation type="submission" date="2025-08" db="UniProtKB">
        <authorList>
            <consortium name="Ensembl"/>
        </authorList>
    </citation>
    <scope>IDENTIFICATION</scope>
</reference>
<dbReference type="InterPro" id="IPR039008">
    <property type="entry name" value="IF_rod_dom"/>
</dbReference>
<dbReference type="Gene3D" id="1.20.5.1160">
    <property type="entry name" value="Vasodilator-stimulated phosphoprotein"/>
    <property type="match status" value="1"/>
</dbReference>
<reference evidence="6 7" key="1">
    <citation type="submission" date="2020-05" db="EMBL/GenBank/DDBJ databases">
        <title>Electrophorus electricus (electric eel) genome, fEleEle1, primary haplotype.</title>
        <authorList>
            <person name="Myers G."/>
            <person name="Meyer A."/>
            <person name="Fedrigo O."/>
            <person name="Formenti G."/>
            <person name="Rhie A."/>
            <person name="Tracey A."/>
            <person name="Sims Y."/>
            <person name="Jarvis E.D."/>
        </authorList>
    </citation>
    <scope>NUCLEOTIDE SEQUENCE [LARGE SCALE GENOMIC DNA]</scope>
</reference>
<evidence type="ECO:0000256" key="2">
    <source>
        <dbReference type="ARBA" id="ARBA00023054"/>
    </source>
</evidence>
<dbReference type="SUPFAM" id="SSF64593">
    <property type="entry name" value="Intermediate filament protein, coiled coil region"/>
    <property type="match status" value="1"/>
</dbReference>
<proteinExistence type="predicted"/>
<dbReference type="GO" id="GO:0005198">
    <property type="term" value="F:structural molecule activity"/>
    <property type="evidence" value="ECO:0007669"/>
    <property type="project" value="InterPro"/>
</dbReference>
<dbReference type="Gene3D" id="1.20.5.500">
    <property type="entry name" value="Single helix bin"/>
    <property type="match status" value="1"/>
</dbReference>
<name>A0AAY5F3V5_ELEEL</name>
<feature type="compositionally biased region" description="Low complexity" evidence="4">
    <location>
        <begin position="37"/>
        <end position="46"/>
    </location>
</feature>
<accession>A0AAY5F3V5</accession>
<dbReference type="GO" id="GO:0005882">
    <property type="term" value="C:intermediate filament"/>
    <property type="evidence" value="ECO:0007669"/>
    <property type="project" value="UniProtKB-KW"/>
</dbReference>